<keyword evidence="7" id="KW-0678">Repressor</keyword>
<reference evidence="11" key="1">
    <citation type="journal article" date="2019" name="Int. J. Syst. Evol. Microbiol.">
        <title>The Global Catalogue of Microorganisms (GCM) 10K type strain sequencing project: providing services to taxonomists for standard genome sequencing and annotation.</title>
        <authorList>
            <consortium name="The Broad Institute Genomics Platform"/>
            <consortium name="The Broad Institute Genome Sequencing Center for Infectious Disease"/>
            <person name="Wu L."/>
            <person name="Ma J."/>
        </authorList>
    </citation>
    <scope>NUCLEOTIDE SEQUENCE [LARGE SCALE GENOMIC DNA]</scope>
    <source>
        <strain evidence="11">CCM 8937</strain>
    </source>
</reference>
<comment type="caution">
    <text evidence="10">The sequence shown here is derived from an EMBL/GenBank/DDBJ whole genome shotgun (WGS) entry which is preliminary data.</text>
</comment>
<dbReference type="HAMAP" id="MF_00173">
    <property type="entry name" value="Arg_repressor"/>
    <property type="match status" value="1"/>
</dbReference>
<gene>
    <name evidence="7" type="primary">argR</name>
    <name evidence="10" type="ORF">ACFQ4R_10335</name>
</gene>
<evidence type="ECO:0000313" key="10">
    <source>
        <dbReference type="EMBL" id="MFD1411975.1"/>
    </source>
</evidence>
<feature type="domain" description="Arginine repressor DNA-binding" evidence="8">
    <location>
        <begin position="1"/>
        <end position="67"/>
    </location>
</feature>
<keyword evidence="6 7" id="KW-0804">Transcription</keyword>
<evidence type="ECO:0000256" key="2">
    <source>
        <dbReference type="ARBA" id="ARBA00008316"/>
    </source>
</evidence>
<name>A0ABW4BNZ1_9LACO</name>
<evidence type="ECO:0000259" key="9">
    <source>
        <dbReference type="Pfam" id="PF02863"/>
    </source>
</evidence>
<accession>A0ABW4BNZ1</accession>
<dbReference type="InterPro" id="IPR020900">
    <property type="entry name" value="Arg_repress_DNA-bd"/>
</dbReference>
<dbReference type="InterPro" id="IPR036251">
    <property type="entry name" value="Arg_repress_C_sf"/>
</dbReference>
<comment type="subcellular location">
    <subcellularLocation>
        <location evidence="1 7">Cytoplasm</location>
    </subcellularLocation>
</comment>
<dbReference type="InterPro" id="IPR001669">
    <property type="entry name" value="Arg_repress"/>
</dbReference>
<evidence type="ECO:0000256" key="5">
    <source>
        <dbReference type="ARBA" id="ARBA00023125"/>
    </source>
</evidence>
<dbReference type="InterPro" id="IPR036388">
    <property type="entry name" value="WH-like_DNA-bd_sf"/>
</dbReference>
<sequence>MKKQLRQQLIMQAIQTGTIQSQADLVNALAEQGYQVTQATISRDINELNLIKVATSQGLVYQVAQRQQPATTDQALRDLFQNAHVQLGQQDNLISLQTAPGSGPMVAAALKQLRWPEVFMVMDNDDGVLLILKSDSAVTTKIWERLVQLIQN</sequence>
<comment type="similarity">
    <text evidence="2 7">Belongs to the ArgR family.</text>
</comment>
<proteinExistence type="inferred from homology"/>
<keyword evidence="7" id="KW-0028">Amino-acid biosynthesis</keyword>
<feature type="domain" description="Arginine repressor C-terminal" evidence="9">
    <location>
        <begin position="81"/>
        <end position="138"/>
    </location>
</feature>
<evidence type="ECO:0000259" key="8">
    <source>
        <dbReference type="Pfam" id="PF01316"/>
    </source>
</evidence>
<dbReference type="Gene3D" id="1.10.10.10">
    <property type="entry name" value="Winged helix-like DNA-binding domain superfamily/Winged helix DNA-binding domain"/>
    <property type="match status" value="1"/>
</dbReference>
<organism evidence="10 11">
    <name type="scientific">Lapidilactobacillus gannanensis</name>
    <dbReference type="NCBI Taxonomy" id="2486002"/>
    <lineage>
        <taxon>Bacteria</taxon>
        <taxon>Bacillati</taxon>
        <taxon>Bacillota</taxon>
        <taxon>Bacilli</taxon>
        <taxon>Lactobacillales</taxon>
        <taxon>Lactobacillaceae</taxon>
        <taxon>Lapidilactobacillus</taxon>
    </lineage>
</organism>
<evidence type="ECO:0000256" key="3">
    <source>
        <dbReference type="ARBA" id="ARBA00022490"/>
    </source>
</evidence>
<keyword evidence="7" id="KW-0055">Arginine biosynthesis</keyword>
<dbReference type="InterPro" id="IPR020899">
    <property type="entry name" value="Arg_repress_C"/>
</dbReference>
<dbReference type="Pfam" id="PF02863">
    <property type="entry name" value="Arg_repressor_C"/>
    <property type="match status" value="1"/>
</dbReference>
<comment type="pathway">
    <text evidence="7">Amino-acid biosynthesis; L-arginine biosynthesis [regulation].</text>
</comment>
<dbReference type="RefSeq" id="WP_125649163.1">
    <property type="nucleotide sequence ID" value="NZ_JBHTOH010000091.1"/>
</dbReference>
<keyword evidence="4 7" id="KW-0805">Transcription regulation</keyword>
<evidence type="ECO:0000256" key="4">
    <source>
        <dbReference type="ARBA" id="ARBA00023015"/>
    </source>
</evidence>
<dbReference type="EMBL" id="JBHTOH010000091">
    <property type="protein sequence ID" value="MFD1411975.1"/>
    <property type="molecule type" value="Genomic_DNA"/>
</dbReference>
<keyword evidence="3 7" id="KW-0963">Cytoplasm</keyword>
<dbReference type="PRINTS" id="PR01467">
    <property type="entry name" value="ARGREPRESSOR"/>
</dbReference>
<evidence type="ECO:0000256" key="1">
    <source>
        <dbReference type="ARBA" id="ARBA00004496"/>
    </source>
</evidence>
<dbReference type="Pfam" id="PF01316">
    <property type="entry name" value="Arg_repressor"/>
    <property type="match status" value="1"/>
</dbReference>
<protein>
    <recommendedName>
        <fullName evidence="7">Arginine repressor</fullName>
    </recommendedName>
</protein>
<keyword evidence="5 7" id="KW-0238">DNA-binding</keyword>
<dbReference type="PANTHER" id="PTHR34471">
    <property type="entry name" value="ARGININE REPRESSOR"/>
    <property type="match status" value="1"/>
</dbReference>
<dbReference type="PANTHER" id="PTHR34471:SF1">
    <property type="entry name" value="ARGININE REPRESSOR"/>
    <property type="match status" value="1"/>
</dbReference>
<evidence type="ECO:0000313" key="11">
    <source>
        <dbReference type="Proteomes" id="UP001597191"/>
    </source>
</evidence>
<dbReference type="Proteomes" id="UP001597191">
    <property type="component" value="Unassembled WGS sequence"/>
</dbReference>
<dbReference type="SUPFAM" id="SSF55252">
    <property type="entry name" value="C-terminal domain of arginine repressor"/>
    <property type="match status" value="1"/>
</dbReference>
<keyword evidence="11" id="KW-1185">Reference proteome</keyword>
<comment type="function">
    <text evidence="7">Regulates arginine biosynthesis genes.</text>
</comment>
<dbReference type="InterPro" id="IPR036390">
    <property type="entry name" value="WH_DNA-bd_sf"/>
</dbReference>
<evidence type="ECO:0000256" key="6">
    <source>
        <dbReference type="ARBA" id="ARBA00023163"/>
    </source>
</evidence>
<evidence type="ECO:0000256" key="7">
    <source>
        <dbReference type="HAMAP-Rule" id="MF_00173"/>
    </source>
</evidence>
<dbReference type="Gene3D" id="3.30.1360.40">
    <property type="match status" value="1"/>
</dbReference>
<dbReference type="SUPFAM" id="SSF46785">
    <property type="entry name" value="Winged helix' DNA-binding domain"/>
    <property type="match status" value="1"/>
</dbReference>